<proteinExistence type="predicted"/>
<feature type="domain" description="DUF4143" evidence="1">
    <location>
        <begin position="63"/>
        <end position="136"/>
    </location>
</feature>
<dbReference type="InterPro" id="IPR025420">
    <property type="entry name" value="DUF4143"/>
</dbReference>
<accession>A0A942WCA5</accession>
<dbReference type="AlphaFoldDB" id="A0A942WCA5"/>
<gene>
    <name evidence="2" type="ORF">KHZ85_07955</name>
</gene>
<protein>
    <recommendedName>
        <fullName evidence="1">DUF4143 domain-containing protein</fullName>
    </recommendedName>
</protein>
<reference evidence="2" key="1">
    <citation type="submission" date="2021-02" db="EMBL/GenBank/DDBJ databases">
        <title>Infant gut strain persistence is associated with maternal origin, phylogeny, and functional potential including surface adhesion and iron acquisition.</title>
        <authorList>
            <person name="Lou Y.C."/>
        </authorList>
    </citation>
    <scope>NUCLEOTIDE SEQUENCE</scope>
    <source>
        <strain evidence="2">L3_108_103G1_dasL3_108_103G1_concoct_2</strain>
    </source>
</reference>
<dbReference type="Pfam" id="PF13635">
    <property type="entry name" value="DUF4143"/>
    <property type="match status" value="1"/>
</dbReference>
<evidence type="ECO:0000259" key="1">
    <source>
        <dbReference type="Pfam" id="PF13635"/>
    </source>
</evidence>
<dbReference type="EMBL" id="JAGZMZ010000021">
    <property type="protein sequence ID" value="MBS4884685.1"/>
    <property type="molecule type" value="Genomic_DNA"/>
</dbReference>
<name>A0A942WCA5_9FIRM</name>
<comment type="caution">
    <text evidence="2">The sequence shown here is derived from an EMBL/GenBank/DDBJ whole genome shotgun (WGS) entry which is preliminary data.</text>
</comment>
<sequence length="170" mass="19704">MQTMSLYESNDSSGDISLQDDRFYQLKKIIELVIHGGWLASIELPMKQAALLPKEYIEVVLNDDVYRTDGVKRDIHKMRLLLHSLARNESTTVTNKTLKNDIEDNDDKDIDVNTLAEYLNIFSRLFIIDNQKQAKFVHQSELNKPKKDISAIPHSPVHYLWTIECCISKR</sequence>
<dbReference type="Proteomes" id="UP000753219">
    <property type="component" value="Unassembled WGS sequence"/>
</dbReference>
<evidence type="ECO:0000313" key="3">
    <source>
        <dbReference type="Proteomes" id="UP000753219"/>
    </source>
</evidence>
<organism evidence="2 3">
    <name type="scientific">Amedibacillus dolichus</name>
    <dbReference type="NCBI Taxonomy" id="31971"/>
    <lineage>
        <taxon>Bacteria</taxon>
        <taxon>Bacillati</taxon>
        <taxon>Bacillota</taxon>
        <taxon>Erysipelotrichia</taxon>
        <taxon>Erysipelotrichales</taxon>
        <taxon>Erysipelotrichaceae</taxon>
        <taxon>Amedibacillus</taxon>
    </lineage>
</organism>
<evidence type="ECO:0000313" key="2">
    <source>
        <dbReference type="EMBL" id="MBS4884685.1"/>
    </source>
</evidence>